<feature type="domain" description="HTH tetR-type" evidence="5">
    <location>
        <begin position="55"/>
        <end position="115"/>
    </location>
</feature>
<evidence type="ECO:0000256" key="2">
    <source>
        <dbReference type="ARBA" id="ARBA00023125"/>
    </source>
</evidence>
<dbReference type="EMBL" id="JBHSFZ010000054">
    <property type="protein sequence ID" value="MFC4595641.1"/>
    <property type="molecule type" value="Genomic_DNA"/>
</dbReference>
<accession>A0ABV9F1A3</accession>
<gene>
    <name evidence="6" type="ORF">ACFO3E_15860</name>
</gene>
<evidence type="ECO:0000256" key="1">
    <source>
        <dbReference type="ARBA" id="ARBA00023015"/>
    </source>
</evidence>
<dbReference type="RefSeq" id="WP_380806073.1">
    <property type="nucleotide sequence ID" value="NZ_JBHSFZ010000054.1"/>
</dbReference>
<keyword evidence="7" id="KW-1185">Reference proteome</keyword>
<proteinExistence type="predicted"/>
<dbReference type="InterPro" id="IPR049484">
    <property type="entry name" value="Rv0078-like_C"/>
</dbReference>
<evidence type="ECO:0000313" key="7">
    <source>
        <dbReference type="Proteomes" id="UP001595957"/>
    </source>
</evidence>
<dbReference type="SUPFAM" id="SSF46689">
    <property type="entry name" value="Homeodomain-like"/>
    <property type="match status" value="1"/>
</dbReference>
<keyword evidence="1" id="KW-0805">Transcription regulation</keyword>
<keyword evidence="3" id="KW-0804">Transcription</keyword>
<sequence length="258" mass="28178">MSDGRLMLNLQTNGRDIACDRAKGGGMVKSVSAKISGQGRGEPGMVRRTQKQRSEGTRAALIDAARCYFGQHGFHATRTSEFVAEAEVTRGALYHHFTDKEGLFDAVVCHVAEDISRRARQEVLARSSVQETVVRAWDRLLLAFDVYLRAVAEDREVQRILLIDAPAVLGWSRWREIQSEVFMPGTMSTLHRLMELGAIHKTAPEPLAQLILAATNDAALAIAHADDPALTLESHSHALMTLVSGLSISGGQTLSHSV</sequence>
<evidence type="ECO:0000256" key="3">
    <source>
        <dbReference type="ARBA" id="ARBA00023163"/>
    </source>
</evidence>
<feature type="DNA-binding region" description="H-T-H motif" evidence="4">
    <location>
        <begin position="78"/>
        <end position="97"/>
    </location>
</feature>
<name>A0ABV9F1A3_9SPHN</name>
<reference evidence="7" key="1">
    <citation type="journal article" date="2019" name="Int. J. Syst. Evol. Microbiol.">
        <title>The Global Catalogue of Microorganisms (GCM) 10K type strain sequencing project: providing services to taxonomists for standard genome sequencing and annotation.</title>
        <authorList>
            <consortium name="The Broad Institute Genomics Platform"/>
            <consortium name="The Broad Institute Genome Sequencing Center for Infectious Disease"/>
            <person name="Wu L."/>
            <person name="Ma J."/>
        </authorList>
    </citation>
    <scope>NUCLEOTIDE SEQUENCE [LARGE SCALE GENOMIC DNA]</scope>
    <source>
        <strain evidence="7">NBRC 103632</strain>
    </source>
</reference>
<dbReference type="InterPro" id="IPR001647">
    <property type="entry name" value="HTH_TetR"/>
</dbReference>
<dbReference type="PROSITE" id="PS50977">
    <property type="entry name" value="HTH_TETR_2"/>
    <property type="match status" value="1"/>
</dbReference>
<keyword evidence="2 4" id="KW-0238">DNA-binding</keyword>
<dbReference type="InterPro" id="IPR009057">
    <property type="entry name" value="Homeodomain-like_sf"/>
</dbReference>
<evidence type="ECO:0000313" key="6">
    <source>
        <dbReference type="EMBL" id="MFC4595641.1"/>
    </source>
</evidence>
<organism evidence="6 7">
    <name type="scientific">Sphingobium tyrosinilyticum</name>
    <dbReference type="NCBI Taxonomy" id="2715436"/>
    <lineage>
        <taxon>Bacteria</taxon>
        <taxon>Pseudomonadati</taxon>
        <taxon>Pseudomonadota</taxon>
        <taxon>Alphaproteobacteria</taxon>
        <taxon>Sphingomonadales</taxon>
        <taxon>Sphingomonadaceae</taxon>
        <taxon>Sphingobium</taxon>
    </lineage>
</organism>
<dbReference type="Proteomes" id="UP001595957">
    <property type="component" value="Unassembled WGS sequence"/>
</dbReference>
<dbReference type="PANTHER" id="PTHR30055:SF234">
    <property type="entry name" value="HTH-TYPE TRANSCRIPTIONAL REGULATOR BETI"/>
    <property type="match status" value="1"/>
</dbReference>
<dbReference type="Gene3D" id="1.10.357.10">
    <property type="entry name" value="Tetracycline Repressor, domain 2"/>
    <property type="match status" value="1"/>
</dbReference>
<dbReference type="InterPro" id="IPR050109">
    <property type="entry name" value="HTH-type_TetR-like_transc_reg"/>
</dbReference>
<dbReference type="PRINTS" id="PR00455">
    <property type="entry name" value="HTHTETR"/>
</dbReference>
<dbReference type="PANTHER" id="PTHR30055">
    <property type="entry name" value="HTH-TYPE TRANSCRIPTIONAL REGULATOR RUTR"/>
    <property type="match status" value="1"/>
</dbReference>
<evidence type="ECO:0000259" key="5">
    <source>
        <dbReference type="PROSITE" id="PS50977"/>
    </source>
</evidence>
<dbReference type="Pfam" id="PF21351">
    <property type="entry name" value="TetR_C_41"/>
    <property type="match status" value="1"/>
</dbReference>
<dbReference type="Pfam" id="PF00440">
    <property type="entry name" value="TetR_N"/>
    <property type="match status" value="1"/>
</dbReference>
<protein>
    <submittedName>
        <fullName evidence="6">TetR/AcrR family transcriptional regulator</fullName>
    </submittedName>
</protein>
<evidence type="ECO:0000256" key="4">
    <source>
        <dbReference type="PROSITE-ProRule" id="PRU00335"/>
    </source>
</evidence>
<comment type="caution">
    <text evidence="6">The sequence shown here is derived from an EMBL/GenBank/DDBJ whole genome shotgun (WGS) entry which is preliminary data.</text>
</comment>